<feature type="compositionally biased region" description="Polar residues" evidence="2">
    <location>
        <begin position="431"/>
        <end position="459"/>
    </location>
</feature>
<dbReference type="EMBL" id="JBGBPQ010000008">
    <property type="protein sequence ID" value="KAL1520617.1"/>
    <property type="molecule type" value="Genomic_DNA"/>
</dbReference>
<gene>
    <name evidence="3" type="ORF">AB1Y20_022191</name>
</gene>
<feature type="coiled-coil region" evidence="1">
    <location>
        <begin position="345"/>
        <end position="422"/>
    </location>
</feature>
<accession>A0AB34JH83</accession>
<evidence type="ECO:0000256" key="2">
    <source>
        <dbReference type="SAM" id="MobiDB-lite"/>
    </source>
</evidence>
<keyword evidence="4" id="KW-1185">Reference proteome</keyword>
<organism evidence="3 4">
    <name type="scientific">Prymnesium parvum</name>
    <name type="common">Toxic golden alga</name>
    <dbReference type="NCBI Taxonomy" id="97485"/>
    <lineage>
        <taxon>Eukaryota</taxon>
        <taxon>Haptista</taxon>
        <taxon>Haptophyta</taxon>
        <taxon>Prymnesiophyceae</taxon>
        <taxon>Prymnesiales</taxon>
        <taxon>Prymnesiaceae</taxon>
        <taxon>Prymnesium</taxon>
    </lineage>
</organism>
<evidence type="ECO:0000313" key="4">
    <source>
        <dbReference type="Proteomes" id="UP001515480"/>
    </source>
</evidence>
<dbReference type="AlphaFoldDB" id="A0AB34JH83"/>
<comment type="caution">
    <text evidence="3">The sequence shown here is derived from an EMBL/GenBank/DDBJ whole genome shotgun (WGS) entry which is preliminary data.</text>
</comment>
<evidence type="ECO:0000313" key="3">
    <source>
        <dbReference type="EMBL" id="KAL1520617.1"/>
    </source>
</evidence>
<feature type="compositionally biased region" description="Basic and acidic residues" evidence="2">
    <location>
        <begin position="489"/>
        <end position="510"/>
    </location>
</feature>
<sequence>MPKEVRLHQAWVTHHGERSVSPPRPSTEPACKGSPRADTLDSGQYQRRALGGADPQVMAPVESPAKVLQRILRLPARTKRVGGGYRDVPYSSDDLLRSAVAALLALQPELKSEQQARLQAEAALAEERTRMDKAVLDSEHMARQSAMSAHEIAQLQDKVKRLEEGRQVVGELKAERQARMQAEARLGDERVKLELAVQERDKLAEQVNSVKREVAELRDQVSKLDNAKHLEGELRARMETGLLSQYKQKVQELSMTLEAETERRSLLERRLESGSKAAITLVKSIPRVRSTSPRGSPLSITVSIANEGSTSDDAVRQAALAIADGKWDTWLEIALERIHACAHRIDSDAEAIEELQRQLMREEARFSSALEAQLTEQVSVKAELQAQIVAEQEKRQSLEQSAHELQAELIRSTRELASLRLQTLEAEIMSNNVSPMGSAERNSATPDGSPTALQSSAERGSSPRRREVAASIFNEQLAEEATRRYTSLLKDKAEADAERRQEQEEHKAEAEAQMARVTIDQLNRLQE</sequence>
<proteinExistence type="predicted"/>
<feature type="region of interest" description="Disordered" evidence="2">
    <location>
        <begin position="431"/>
        <end position="476"/>
    </location>
</feature>
<evidence type="ECO:0008006" key="5">
    <source>
        <dbReference type="Google" id="ProtNLM"/>
    </source>
</evidence>
<feature type="coiled-coil region" evidence="1">
    <location>
        <begin position="193"/>
        <end position="270"/>
    </location>
</feature>
<feature type="region of interest" description="Disordered" evidence="2">
    <location>
        <begin position="488"/>
        <end position="514"/>
    </location>
</feature>
<dbReference type="Proteomes" id="UP001515480">
    <property type="component" value="Unassembled WGS sequence"/>
</dbReference>
<keyword evidence="1" id="KW-0175">Coiled coil</keyword>
<feature type="region of interest" description="Disordered" evidence="2">
    <location>
        <begin position="1"/>
        <end position="41"/>
    </location>
</feature>
<reference evidence="3 4" key="1">
    <citation type="journal article" date="2024" name="Science">
        <title>Giant polyketide synthase enzymes in the biosynthesis of giant marine polyether toxins.</title>
        <authorList>
            <person name="Fallon T.R."/>
            <person name="Shende V.V."/>
            <person name="Wierzbicki I.H."/>
            <person name="Pendleton A.L."/>
            <person name="Watervoot N.F."/>
            <person name="Auber R.P."/>
            <person name="Gonzalez D.J."/>
            <person name="Wisecaver J.H."/>
            <person name="Moore B.S."/>
        </authorList>
    </citation>
    <scope>NUCLEOTIDE SEQUENCE [LARGE SCALE GENOMIC DNA]</scope>
    <source>
        <strain evidence="3 4">12B1</strain>
    </source>
</reference>
<evidence type="ECO:0000256" key="1">
    <source>
        <dbReference type="SAM" id="Coils"/>
    </source>
</evidence>
<protein>
    <recommendedName>
        <fullName evidence="5">Centrosomal protein of 162 kDa</fullName>
    </recommendedName>
</protein>
<name>A0AB34JH83_PRYPA</name>